<dbReference type="PROSITE" id="PS00028">
    <property type="entry name" value="ZINC_FINGER_C2H2_1"/>
    <property type="match status" value="1"/>
</dbReference>
<dbReference type="GO" id="GO:0000785">
    <property type="term" value="C:chromatin"/>
    <property type="evidence" value="ECO:0007669"/>
    <property type="project" value="TreeGrafter"/>
</dbReference>
<evidence type="ECO:0000256" key="5">
    <source>
        <dbReference type="ARBA" id="ARBA00022833"/>
    </source>
</evidence>
<evidence type="ECO:0000256" key="1">
    <source>
        <dbReference type="ARBA" id="ARBA00004123"/>
    </source>
</evidence>
<reference evidence="10 11" key="1">
    <citation type="submission" date="2013-03" db="EMBL/GenBank/DDBJ databases">
        <title>The Genome Sequence of Exophiala aquamarina CBS 119918.</title>
        <authorList>
            <consortium name="The Broad Institute Genomics Platform"/>
            <person name="Cuomo C."/>
            <person name="de Hoog S."/>
            <person name="Gorbushina A."/>
            <person name="Walker B."/>
            <person name="Young S.K."/>
            <person name="Zeng Q."/>
            <person name="Gargeya S."/>
            <person name="Fitzgerald M."/>
            <person name="Haas B."/>
            <person name="Abouelleil A."/>
            <person name="Allen A.W."/>
            <person name="Alvarado L."/>
            <person name="Arachchi H.M."/>
            <person name="Berlin A.M."/>
            <person name="Chapman S.B."/>
            <person name="Gainer-Dewar J."/>
            <person name="Goldberg J."/>
            <person name="Griggs A."/>
            <person name="Gujja S."/>
            <person name="Hansen M."/>
            <person name="Howarth C."/>
            <person name="Imamovic A."/>
            <person name="Ireland A."/>
            <person name="Larimer J."/>
            <person name="McCowan C."/>
            <person name="Murphy C."/>
            <person name="Pearson M."/>
            <person name="Poon T.W."/>
            <person name="Priest M."/>
            <person name="Roberts A."/>
            <person name="Saif S."/>
            <person name="Shea T."/>
            <person name="Sisk P."/>
            <person name="Sykes S."/>
            <person name="Wortman J."/>
            <person name="Nusbaum C."/>
            <person name="Birren B."/>
        </authorList>
    </citation>
    <scope>NUCLEOTIDE SEQUENCE [LARGE SCALE GENOMIC DNA]</scope>
    <source>
        <strain evidence="10 11">CBS 119918</strain>
    </source>
</reference>
<feature type="region of interest" description="Disordered" evidence="8">
    <location>
        <begin position="1"/>
        <end position="231"/>
    </location>
</feature>
<dbReference type="GO" id="GO:0006351">
    <property type="term" value="P:DNA-templated transcription"/>
    <property type="evidence" value="ECO:0007669"/>
    <property type="project" value="InterPro"/>
</dbReference>
<feature type="compositionally biased region" description="Low complexity" evidence="8">
    <location>
        <begin position="309"/>
        <end position="330"/>
    </location>
</feature>
<gene>
    <name evidence="10" type="ORF">A1O9_04665</name>
</gene>
<dbReference type="SUPFAM" id="SSF57667">
    <property type="entry name" value="beta-beta-alpha zinc fingers"/>
    <property type="match status" value="1"/>
</dbReference>
<dbReference type="AlphaFoldDB" id="A0A072PJC2"/>
<dbReference type="GO" id="GO:0008270">
    <property type="term" value="F:zinc ion binding"/>
    <property type="evidence" value="ECO:0007669"/>
    <property type="project" value="UniProtKB-KW"/>
</dbReference>
<name>A0A072PJC2_9EURO</name>
<proteinExistence type="predicted"/>
<dbReference type="HOGENOM" id="CLU_014245_1_0_1"/>
<keyword evidence="6" id="KW-0539">Nucleus</keyword>
<dbReference type="GO" id="GO:0005634">
    <property type="term" value="C:nucleus"/>
    <property type="evidence" value="ECO:0007669"/>
    <property type="project" value="UniProtKB-SubCell"/>
</dbReference>
<accession>A0A072PJC2</accession>
<dbReference type="GO" id="GO:0000981">
    <property type="term" value="F:DNA-binding transcription factor activity, RNA polymerase II-specific"/>
    <property type="evidence" value="ECO:0007669"/>
    <property type="project" value="InterPro"/>
</dbReference>
<dbReference type="InterPro" id="IPR036236">
    <property type="entry name" value="Znf_C2H2_sf"/>
</dbReference>
<evidence type="ECO:0000256" key="2">
    <source>
        <dbReference type="ARBA" id="ARBA00022723"/>
    </source>
</evidence>
<keyword evidence="3" id="KW-0677">Repeat</keyword>
<comment type="caution">
    <text evidence="10">The sequence shown here is derived from an EMBL/GenBank/DDBJ whole genome shotgun (WGS) entry which is preliminary data.</text>
</comment>
<dbReference type="PROSITE" id="PS50157">
    <property type="entry name" value="ZINC_FINGER_C2H2_2"/>
    <property type="match status" value="2"/>
</dbReference>
<evidence type="ECO:0000256" key="8">
    <source>
        <dbReference type="SAM" id="MobiDB-lite"/>
    </source>
</evidence>
<dbReference type="CDD" id="cd12148">
    <property type="entry name" value="fungal_TF_MHR"/>
    <property type="match status" value="1"/>
</dbReference>
<evidence type="ECO:0000256" key="6">
    <source>
        <dbReference type="ARBA" id="ARBA00023242"/>
    </source>
</evidence>
<organism evidence="10 11">
    <name type="scientific">Exophiala aquamarina CBS 119918</name>
    <dbReference type="NCBI Taxonomy" id="1182545"/>
    <lineage>
        <taxon>Eukaryota</taxon>
        <taxon>Fungi</taxon>
        <taxon>Dikarya</taxon>
        <taxon>Ascomycota</taxon>
        <taxon>Pezizomycotina</taxon>
        <taxon>Eurotiomycetes</taxon>
        <taxon>Chaetothyriomycetidae</taxon>
        <taxon>Chaetothyriales</taxon>
        <taxon>Herpotrichiellaceae</taxon>
        <taxon>Exophiala</taxon>
    </lineage>
</organism>
<feature type="domain" description="C2H2-type" evidence="9">
    <location>
        <begin position="236"/>
        <end position="263"/>
    </location>
</feature>
<evidence type="ECO:0000313" key="11">
    <source>
        <dbReference type="Proteomes" id="UP000027920"/>
    </source>
</evidence>
<dbReference type="RefSeq" id="XP_013262407.1">
    <property type="nucleotide sequence ID" value="XM_013406953.1"/>
</dbReference>
<feature type="compositionally biased region" description="Low complexity" evidence="8">
    <location>
        <begin position="107"/>
        <end position="123"/>
    </location>
</feature>
<feature type="compositionally biased region" description="Polar residues" evidence="8">
    <location>
        <begin position="46"/>
        <end position="63"/>
    </location>
</feature>
<evidence type="ECO:0000313" key="10">
    <source>
        <dbReference type="EMBL" id="KEF59817.1"/>
    </source>
</evidence>
<dbReference type="EMBL" id="AMGV01000003">
    <property type="protein sequence ID" value="KEF59817.1"/>
    <property type="molecule type" value="Genomic_DNA"/>
</dbReference>
<feature type="domain" description="C2H2-type" evidence="9">
    <location>
        <begin position="264"/>
        <end position="294"/>
    </location>
</feature>
<keyword evidence="2" id="KW-0479">Metal-binding</keyword>
<dbReference type="GeneID" id="25279594"/>
<dbReference type="InterPro" id="IPR007219">
    <property type="entry name" value="XnlR_reg_dom"/>
</dbReference>
<keyword evidence="11" id="KW-1185">Reference proteome</keyword>
<feature type="region of interest" description="Disordered" evidence="8">
    <location>
        <begin position="288"/>
        <end position="395"/>
    </location>
</feature>
<dbReference type="Proteomes" id="UP000027920">
    <property type="component" value="Unassembled WGS sequence"/>
</dbReference>
<protein>
    <recommendedName>
        <fullName evidence="9">C2H2-type domain-containing protein</fullName>
    </recommendedName>
</protein>
<dbReference type="Pfam" id="PF04082">
    <property type="entry name" value="Fungal_trans"/>
    <property type="match status" value="1"/>
</dbReference>
<evidence type="ECO:0000256" key="3">
    <source>
        <dbReference type="ARBA" id="ARBA00022737"/>
    </source>
</evidence>
<dbReference type="SMART" id="SM00355">
    <property type="entry name" value="ZnF_C2H2"/>
    <property type="match status" value="2"/>
</dbReference>
<evidence type="ECO:0000256" key="4">
    <source>
        <dbReference type="ARBA" id="ARBA00022771"/>
    </source>
</evidence>
<dbReference type="Gene3D" id="3.30.160.60">
    <property type="entry name" value="Classic Zinc Finger"/>
    <property type="match status" value="2"/>
</dbReference>
<sequence length="999" mass="110526">MDPRQSLSRTTSSNVGTPQSAYNPNNMASAYAMPPYQGNTHLPPINYSQLPPATQNYIPQQYRNDLPRYTSAPSAASIPSPAPDHRYSAHMNPQAPMGGLPPTSALPQPHIPAQQQQQQAQQQAPPPNHQAYPGQQPNRQSYPQPLAPAPPRPSLDALAPHYGQPDNRQQSWSGAESIPSMQADIGRDPTRTHVVGSQGRRGILPSAPGRPPVMPNGVNGSPKSNAVPQKDADGKFPCPNCTKTYLHAKHLKRHMLRHTGDRPYMCVLCNDTFSRSDILKRHFQKCSVRRGNPTGASHLSNPAAHIKKSQQQAAKAATASPASATTPQSAVMTNPPFTSAPMSNTSAPTTTGPSQSGMAYAIQPNGQPDMQRQGQPIQPGSGPGGMDPNANPSWSMQHARSNQMMYHSNANPSDHFGMQPGAGDDKRNVMPGAHHMGDDWNHMFPAGGNEGYMNPMFGGYDQSQNDVKKDYESHEGGSNGYYIPSTSLGADGTLGPPLWNPHASQRDLFQAKVNALLTFVFPGGLQESLQEQQNNPHITSCLTVDAIQHFLDLFPNFQGHFPWLHLPTFDLLNAYDGLVLVIICSGAVYSDRVSQSQVRSLMQRVKQSLERNSHILQNLELGSSRPHFSLSGVEFEELLALQILQSLFVWHGGPGERAVARNESRRTMYLVRQFDMLTLASPDDPLAYSYLHSLQPGEEADPSRWEWRSWVEQEKRSRLMFMVFLWDAAMCIYFNVAPHFSCAEIKLPLPCDDAAWDARDAETCAQALGLRGPTAQATINQSGSLRLKQLELHHAVSALHSLSVLMQPRTTNVYSKFILIHALQVEIWQLQRQALLATPVTPQGGDGSSPFSVTPQTSQTYKSINAALARWKHAWDEDYALQYPPGDGYRPSPKRIGFCRDGVHFYWLARTFLQPNRIHDWQLDADQKLRQVLHGLQKAREWGRSDGARRGEEPGSVAYIEDDYASAALELDMRKLFRPLHSLSDSPLPTTQHYPSNFQ</sequence>
<dbReference type="PANTHER" id="PTHR40626:SF12">
    <property type="entry name" value="RFEC"/>
    <property type="match status" value="1"/>
</dbReference>
<dbReference type="VEuPathDB" id="FungiDB:A1O9_04665"/>
<feature type="compositionally biased region" description="Polar residues" evidence="8">
    <location>
        <begin position="1"/>
        <end position="28"/>
    </location>
</feature>
<evidence type="ECO:0000259" key="9">
    <source>
        <dbReference type="PROSITE" id="PS50157"/>
    </source>
</evidence>
<dbReference type="PANTHER" id="PTHR40626">
    <property type="entry name" value="MIP31509P"/>
    <property type="match status" value="1"/>
</dbReference>
<dbReference type="GO" id="GO:0000978">
    <property type="term" value="F:RNA polymerase II cis-regulatory region sequence-specific DNA binding"/>
    <property type="evidence" value="ECO:0007669"/>
    <property type="project" value="InterPro"/>
</dbReference>
<feature type="compositionally biased region" description="Polar residues" evidence="8">
    <location>
        <begin position="133"/>
        <end position="142"/>
    </location>
</feature>
<keyword evidence="5" id="KW-0862">Zinc</keyword>
<dbReference type="InterPro" id="IPR051059">
    <property type="entry name" value="VerF-like"/>
</dbReference>
<evidence type="ECO:0000256" key="7">
    <source>
        <dbReference type="PROSITE-ProRule" id="PRU00042"/>
    </source>
</evidence>
<dbReference type="InterPro" id="IPR013087">
    <property type="entry name" value="Znf_C2H2_type"/>
</dbReference>
<keyword evidence="4 7" id="KW-0863">Zinc-finger</keyword>
<feature type="compositionally biased region" description="Polar residues" evidence="8">
    <location>
        <begin position="218"/>
        <end position="227"/>
    </location>
</feature>
<dbReference type="STRING" id="1182545.A0A072PJC2"/>
<feature type="compositionally biased region" description="Polar residues" evidence="8">
    <location>
        <begin position="331"/>
        <end position="357"/>
    </location>
</feature>
<comment type="subcellular location">
    <subcellularLocation>
        <location evidence="1">Nucleus</location>
    </subcellularLocation>
</comment>
<dbReference type="OrthoDB" id="9439903at2759"/>